<dbReference type="CDD" id="cd09272">
    <property type="entry name" value="RNase_HI_RT_Ty1"/>
    <property type="match status" value="1"/>
</dbReference>
<comment type="caution">
    <text evidence="1">The sequence shown here is derived from an EMBL/GenBank/DDBJ whole genome shotgun (WGS) entry which is preliminary data.</text>
</comment>
<dbReference type="STRING" id="4072.A0A2G3AL93"/>
<dbReference type="Gramene" id="PHT95017">
    <property type="protein sequence ID" value="PHT95017"/>
    <property type="gene ID" value="T459_02899"/>
</dbReference>
<organism evidence="1 2">
    <name type="scientific">Capsicum annuum</name>
    <name type="common">Capsicum pepper</name>
    <dbReference type="NCBI Taxonomy" id="4072"/>
    <lineage>
        <taxon>Eukaryota</taxon>
        <taxon>Viridiplantae</taxon>
        <taxon>Streptophyta</taxon>
        <taxon>Embryophyta</taxon>
        <taxon>Tracheophyta</taxon>
        <taxon>Spermatophyta</taxon>
        <taxon>Magnoliopsida</taxon>
        <taxon>eudicotyledons</taxon>
        <taxon>Gunneridae</taxon>
        <taxon>Pentapetalae</taxon>
        <taxon>asterids</taxon>
        <taxon>lamiids</taxon>
        <taxon>Solanales</taxon>
        <taxon>Solanaceae</taxon>
        <taxon>Solanoideae</taxon>
        <taxon>Capsiceae</taxon>
        <taxon>Capsicum</taxon>
    </lineage>
</organism>
<evidence type="ECO:0000313" key="2">
    <source>
        <dbReference type="Proteomes" id="UP000222542"/>
    </source>
</evidence>
<proteinExistence type="predicted"/>
<reference evidence="1 2" key="2">
    <citation type="journal article" date="2017" name="Genome Biol.">
        <title>New reference genome sequences of hot pepper reveal the massive evolution of plant disease-resistance genes by retroduplication.</title>
        <authorList>
            <person name="Kim S."/>
            <person name="Park J."/>
            <person name="Yeom S.I."/>
            <person name="Kim Y.M."/>
            <person name="Seo E."/>
            <person name="Kim K.T."/>
            <person name="Kim M.S."/>
            <person name="Lee J.M."/>
            <person name="Cheong K."/>
            <person name="Shin H.S."/>
            <person name="Kim S.B."/>
            <person name="Han K."/>
            <person name="Lee J."/>
            <person name="Park M."/>
            <person name="Lee H.A."/>
            <person name="Lee H.Y."/>
            <person name="Lee Y."/>
            <person name="Oh S."/>
            <person name="Lee J.H."/>
            <person name="Choi E."/>
            <person name="Choi E."/>
            <person name="Lee S.E."/>
            <person name="Jeon J."/>
            <person name="Kim H."/>
            <person name="Choi G."/>
            <person name="Song H."/>
            <person name="Lee J."/>
            <person name="Lee S.C."/>
            <person name="Kwon J.K."/>
            <person name="Lee H.Y."/>
            <person name="Koo N."/>
            <person name="Hong Y."/>
            <person name="Kim R.W."/>
            <person name="Kang W.H."/>
            <person name="Huh J.H."/>
            <person name="Kang B.C."/>
            <person name="Yang T.J."/>
            <person name="Lee Y.H."/>
            <person name="Bennetzen J.L."/>
            <person name="Choi D."/>
        </authorList>
    </citation>
    <scope>NUCLEOTIDE SEQUENCE [LARGE SCALE GENOMIC DNA]</scope>
    <source>
        <strain evidence="2">cv. CM334</strain>
    </source>
</reference>
<evidence type="ECO:0000313" key="1">
    <source>
        <dbReference type="EMBL" id="PHT95017.1"/>
    </source>
</evidence>
<evidence type="ECO:0008006" key="3">
    <source>
        <dbReference type="Google" id="ProtNLM"/>
    </source>
</evidence>
<dbReference type="EMBL" id="AYRZ02000001">
    <property type="protein sequence ID" value="PHT95017.1"/>
    <property type="molecule type" value="Genomic_DNA"/>
</dbReference>
<dbReference type="PANTHER" id="PTHR11439">
    <property type="entry name" value="GAG-POL-RELATED RETROTRANSPOSON"/>
    <property type="match status" value="1"/>
</dbReference>
<dbReference type="Proteomes" id="UP000222542">
    <property type="component" value="Unassembled WGS sequence"/>
</dbReference>
<dbReference type="OMA" id="MSHMHAT"/>
<dbReference type="AlphaFoldDB" id="A0A2G3AL93"/>
<name>A0A2G3AL93_CAPAN</name>
<dbReference type="SUPFAM" id="SSF56672">
    <property type="entry name" value="DNA/RNA polymerases"/>
    <property type="match status" value="1"/>
</dbReference>
<gene>
    <name evidence="1" type="ORF">T459_02899</name>
</gene>
<protein>
    <recommendedName>
        <fullName evidence="3">Reverse transcriptase Ty1/copia-type domain-containing protein</fullName>
    </recommendedName>
</protein>
<keyword evidence="2" id="KW-1185">Reference proteome</keyword>
<accession>A0A2G3AL93</accession>
<dbReference type="PANTHER" id="PTHR11439:SF499">
    <property type="entry name" value="PPC DOMAIN-CONTAINING PROTEIN"/>
    <property type="match status" value="1"/>
</dbReference>
<sequence>MGLTGAKPFKTPLEVKVKLTTLEFDQHVDSDALLDDPGEYQRMVGRLLYLTIIRPDIAFVVQRPSQFMRSSKMSHMHATLVPIIDSISGYLLKFRDSILSWKSKKQSTIFRSSTEAEYNNLASTVTEVVWVSNLLTELVVRHTTPVPMLCDNKFAIQIATKPVFHE</sequence>
<reference evidence="1 2" key="1">
    <citation type="journal article" date="2014" name="Nat. Genet.">
        <title>Genome sequence of the hot pepper provides insights into the evolution of pungency in Capsicum species.</title>
        <authorList>
            <person name="Kim S."/>
            <person name="Park M."/>
            <person name="Yeom S.I."/>
            <person name="Kim Y.M."/>
            <person name="Lee J.M."/>
            <person name="Lee H.A."/>
            <person name="Seo E."/>
            <person name="Choi J."/>
            <person name="Cheong K."/>
            <person name="Kim K.T."/>
            <person name="Jung K."/>
            <person name="Lee G.W."/>
            <person name="Oh S.K."/>
            <person name="Bae C."/>
            <person name="Kim S.B."/>
            <person name="Lee H.Y."/>
            <person name="Kim S.Y."/>
            <person name="Kim M.S."/>
            <person name="Kang B.C."/>
            <person name="Jo Y.D."/>
            <person name="Yang H.B."/>
            <person name="Jeong H.J."/>
            <person name="Kang W.H."/>
            <person name="Kwon J.K."/>
            <person name="Shin C."/>
            <person name="Lim J.Y."/>
            <person name="Park J.H."/>
            <person name="Huh J.H."/>
            <person name="Kim J.S."/>
            <person name="Kim B.D."/>
            <person name="Cohen O."/>
            <person name="Paran I."/>
            <person name="Suh M.C."/>
            <person name="Lee S.B."/>
            <person name="Kim Y.K."/>
            <person name="Shin Y."/>
            <person name="Noh S.J."/>
            <person name="Park J."/>
            <person name="Seo Y.S."/>
            <person name="Kwon S.Y."/>
            <person name="Kim H.A."/>
            <person name="Park J.M."/>
            <person name="Kim H.J."/>
            <person name="Choi S.B."/>
            <person name="Bosland P.W."/>
            <person name="Reeves G."/>
            <person name="Jo S.H."/>
            <person name="Lee B.W."/>
            <person name="Cho H.T."/>
            <person name="Choi H.S."/>
            <person name="Lee M.S."/>
            <person name="Yu Y."/>
            <person name="Do Choi Y."/>
            <person name="Park B.S."/>
            <person name="van Deynze A."/>
            <person name="Ashrafi H."/>
            <person name="Hill T."/>
            <person name="Kim W.T."/>
            <person name="Pai H.S."/>
            <person name="Ahn H.K."/>
            <person name="Yeam I."/>
            <person name="Giovannoni J.J."/>
            <person name="Rose J.K."/>
            <person name="Sorensen I."/>
            <person name="Lee S.J."/>
            <person name="Kim R.W."/>
            <person name="Choi I.Y."/>
            <person name="Choi B.S."/>
            <person name="Lim J.S."/>
            <person name="Lee Y.H."/>
            <person name="Choi D."/>
        </authorList>
    </citation>
    <scope>NUCLEOTIDE SEQUENCE [LARGE SCALE GENOMIC DNA]</scope>
    <source>
        <strain evidence="2">cv. CM334</strain>
    </source>
</reference>
<dbReference type="InterPro" id="IPR043502">
    <property type="entry name" value="DNA/RNA_pol_sf"/>
</dbReference>